<sequence length="401" mass="44533">MASTASENESHPIWELIPLAHYQLPSAPTASSAKRGLSSLKRFFRWRRPAPQGPVKREDELHALAPERLEAVAGPIDWRAAARVLQTALEQRAPTERVWFIIGPPTAGYAELLETWAEQHDRVCIPAPAPEVVTGNHSGWLADWPQDGCLWALPRLERCWLRHPAGLDLIRGLFERLLSARQGFGLIGCDSWTWAYLRFVVPTPAVRALTLQALDGERLARWLASLAAGHDQRPRRFRHAQSGNRVLTVNGGEEMGESAANNELRYLAAQARGNPGVALQRWRSRLRSEPDKPEAADEESDDQPDVETIWVAPALEFALPSGWGEPEALILHALLLHDGLPTEILAALLPAPRARTRDLLWQLAASDVISADPEGIWRVTPSAYPAVRSFLAERDFLTDAC</sequence>
<dbReference type="RefSeq" id="WP_201244634.1">
    <property type="nucleotide sequence ID" value="NZ_NHSF01000045.1"/>
</dbReference>
<evidence type="ECO:0000256" key="1">
    <source>
        <dbReference type="SAM" id="MobiDB-lite"/>
    </source>
</evidence>
<dbReference type="EMBL" id="NHSF01000045">
    <property type="protein sequence ID" value="MBK5930215.1"/>
    <property type="molecule type" value="Genomic_DNA"/>
</dbReference>
<organism evidence="2 3">
    <name type="scientific">Halochromatium salexigens</name>
    <name type="common">Chromatium salexigens</name>
    <dbReference type="NCBI Taxonomy" id="49447"/>
    <lineage>
        <taxon>Bacteria</taxon>
        <taxon>Pseudomonadati</taxon>
        <taxon>Pseudomonadota</taxon>
        <taxon>Gammaproteobacteria</taxon>
        <taxon>Chromatiales</taxon>
        <taxon>Chromatiaceae</taxon>
        <taxon>Halochromatium</taxon>
    </lineage>
</organism>
<protein>
    <submittedName>
        <fullName evidence="2">Uncharacterized protein</fullName>
    </submittedName>
</protein>
<accession>A0AAJ0UG11</accession>
<reference evidence="2" key="2">
    <citation type="journal article" date="2020" name="Microorganisms">
        <title>Osmotic Adaptation and Compatible Solute Biosynthesis of Phototrophic Bacteria as Revealed from Genome Analyses.</title>
        <authorList>
            <person name="Imhoff J.F."/>
            <person name="Rahn T."/>
            <person name="Kunzel S."/>
            <person name="Keller A."/>
            <person name="Neulinger S.C."/>
        </authorList>
    </citation>
    <scope>NUCLEOTIDE SEQUENCE</scope>
    <source>
        <strain evidence="2">DSM 4395</strain>
    </source>
</reference>
<feature type="compositionally biased region" description="Basic and acidic residues" evidence="1">
    <location>
        <begin position="286"/>
        <end position="295"/>
    </location>
</feature>
<name>A0AAJ0UG11_HALSE</name>
<comment type="caution">
    <text evidence="2">The sequence shown here is derived from an EMBL/GenBank/DDBJ whole genome shotgun (WGS) entry which is preliminary data.</text>
</comment>
<keyword evidence="3" id="KW-1185">Reference proteome</keyword>
<feature type="region of interest" description="Disordered" evidence="1">
    <location>
        <begin position="285"/>
        <end position="305"/>
    </location>
</feature>
<dbReference type="AlphaFoldDB" id="A0AAJ0UG11"/>
<feature type="compositionally biased region" description="Acidic residues" evidence="1">
    <location>
        <begin position="296"/>
        <end position="305"/>
    </location>
</feature>
<evidence type="ECO:0000313" key="3">
    <source>
        <dbReference type="Proteomes" id="UP001296967"/>
    </source>
</evidence>
<gene>
    <name evidence="2" type="ORF">CCR82_06675</name>
</gene>
<reference evidence="2" key="1">
    <citation type="submission" date="2017-05" db="EMBL/GenBank/DDBJ databases">
        <authorList>
            <person name="Imhoff J.F."/>
            <person name="Rahn T."/>
            <person name="Kuenzel S."/>
            <person name="Neulinger S.C."/>
        </authorList>
    </citation>
    <scope>NUCLEOTIDE SEQUENCE</scope>
    <source>
        <strain evidence="2">DSM 4395</strain>
    </source>
</reference>
<evidence type="ECO:0000313" key="2">
    <source>
        <dbReference type="EMBL" id="MBK5930215.1"/>
    </source>
</evidence>
<dbReference type="Proteomes" id="UP001296967">
    <property type="component" value="Unassembled WGS sequence"/>
</dbReference>
<proteinExistence type="predicted"/>